<protein>
    <submittedName>
        <fullName evidence="2">AMP-binding protein</fullName>
    </submittedName>
</protein>
<sequence>MFFDRKEQFRPYERELSLITQLQVSLAHALEHSPFYAKHLAGVDPETIDSREALAKLPVTRKSDLIELQKQVPPFGGLNGQPAGTMGRLFQSPGPIHEPEGKTKDWWRMGRALYAAGFREGDIVHNTLSYHLSPGGFILDSGARACGCAVIPAGVGQTEQQLRVIESLRPNGYAGTPSFLKTLLEKADEQGLDISFMDKALVTGEGLPEALRTEFTKRGIRCVQAYATADAGLIAYESEAQEGMIAAEDIILEIVKPETGDPVQEGEVGEILVTVFNSEYPLFRFATGDLTAVLPGRSPCGRTNMRIRGWMGRADQSTKVKGLFVHPCQISEVVQKHPEINRARLVVESIDSRDSMTLLCEGDAEMDTNAIEATIKIICKLKGKARRVDDGEIVKDGLVIEDLR</sequence>
<dbReference type="SUPFAM" id="SSF56801">
    <property type="entry name" value="Acetyl-CoA synthetase-like"/>
    <property type="match status" value="1"/>
</dbReference>
<gene>
    <name evidence="2" type="ORF">M3P05_04830</name>
</gene>
<reference evidence="2 3" key="1">
    <citation type="submission" date="2022-05" db="EMBL/GenBank/DDBJ databases">
        <authorList>
            <person name="Park J.-S."/>
        </authorList>
    </citation>
    <scope>NUCLEOTIDE SEQUENCE [LARGE SCALE GENOMIC DNA]</scope>
    <source>
        <strain evidence="2 3">2012CJ34-2</strain>
    </source>
</reference>
<accession>A0ABT0PD21</accession>
<dbReference type="Pfam" id="PF00501">
    <property type="entry name" value="AMP-binding"/>
    <property type="match status" value="1"/>
</dbReference>
<evidence type="ECO:0000313" key="3">
    <source>
        <dbReference type="Proteomes" id="UP001203338"/>
    </source>
</evidence>
<evidence type="ECO:0000259" key="1">
    <source>
        <dbReference type="Pfam" id="PF00501"/>
    </source>
</evidence>
<dbReference type="PANTHER" id="PTHR43845">
    <property type="entry name" value="BLR5969 PROTEIN"/>
    <property type="match status" value="1"/>
</dbReference>
<feature type="domain" description="AMP-dependent synthetase/ligase" evidence="1">
    <location>
        <begin position="119"/>
        <end position="273"/>
    </location>
</feature>
<dbReference type="RefSeq" id="WP_249698235.1">
    <property type="nucleotide sequence ID" value="NZ_JAMFLX010000004.1"/>
</dbReference>
<proteinExistence type="predicted"/>
<dbReference type="Gene3D" id="3.40.50.12780">
    <property type="entry name" value="N-terminal domain of ligase-like"/>
    <property type="match status" value="1"/>
</dbReference>
<dbReference type="PANTHER" id="PTHR43845:SF1">
    <property type="entry name" value="BLR5969 PROTEIN"/>
    <property type="match status" value="1"/>
</dbReference>
<evidence type="ECO:0000313" key="2">
    <source>
        <dbReference type="EMBL" id="MCL6269270.1"/>
    </source>
</evidence>
<keyword evidence="3" id="KW-1185">Reference proteome</keyword>
<dbReference type="InterPro" id="IPR042099">
    <property type="entry name" value="ANL_N_sf"/>
</dbReference>
<dbReference type="Gene3D" id="3.30.300.30">
    <property type="match status" value="1"/>
</dbReference>
<name>A0ABT0PD21_9GAMM</name>
<dbReference type="EMBL" id="JAMFLX010000004">
    <property type="protein sequence ID" value="MCL6269270.1"/>
    <property type="molecule type" value="Genomic_DNA"/>
</dbReference>
<dbReference type="InterPro" id="IPR045851">
    <property type="entry name" value="AMP-bd_C_sf"/>
</dbReference>
<comment type="caution">
    <text evidence="2">The sequence shown here is derived from an EMBL/GenBank/DDBJ whole genome shotgun (WGS) entry which is preliminary data.</text>
</comment>
<organism evidence="2 3">
    <name type="scientific">Parendozoicomonas callyspongiae</name>
    <dbReference type="NCBI Taxonomy" id="2942213"/>
    <lineage>
        <taxon>Bacteria</taxon>
        <taxon>Pseudomonadati</taxon>
        <taxon>Pseudomonadota</taxon>
        <taxon>Gammaproteobacteria</taxon>
        <taxon>Oceanospirillales</taxon>
        <taxon>Endozoicomonadaceae</taxon>
        <taxon>Parendozoicomonas</taxon>
    </lineage>
</organism>
<dbReference type="InterPro" id="IPR000873">
    <property type="entry name" value="AMP-dep_synth/lig_dom"/>
</dbReference>
<dbReference type="Proteomes" id="UP001203338">
    <property type="component" value="Unassembled WGS sequence"/>
</dbReference>